<dbReference type="InterPro" id="IPR051016">
    <property type="entry name" value="Diverse_Substrate_AcTransf"/>
</dbReference>
<dbReference type="GeneID" id="66066834"/>
<gene>
    <name evidence="6" type="ORF">UV8b_06057</name>
    <name evidence="5" type="ORF">UVI_02051010</name>
</gene>
<sequence length="181" mass="20405">MASATVRHARREDASVILELIQALAAYEKEPRIDATVEAIRDTIAFAAPASAEDGITVPETEPISPNRPSRCLLLFDPEDKAIALALYFYNYSTWQAKPGIYLEDIFIQPSERGKGYGRRLMVELAKQAVAMQAGKMDWAVLKWNAPSIKFYERIGAKVMDEWAGMRIEGRAMEELARFYD</sequence>
<comment type="similarity">
    <text evidence="1">Belongs to the acetyltransferase family.</text>
</comment>
<reference evidence="6" key="3">
    <citation type="submission" date="2020-03" db="EMBL/GenBank/DDBJ databases">
        <title>A mixture of massive structural variations and highly conserved coding sequences in Ustilaginoidea virens genome.</title>
        <authorList>
            <person name="Zhang K."/>
            <person name="Zhao Z."/>
            <person name="Zhang Z."/>
            <person name="Li Y."/>
            <person name="Hsiang T."/>
            <person name="Sun W."/>
        </authorList>
    </citation>
    <scope>NUCLEOTIDE SEQUENCE</scope>
    <source>
        <strain evidence="6">UV-8b</strain>
    </source>
</reference>
<dbReference type="OrthoDB" id="7305308at2759"/>
<evidence type="ECO:0000313" key="5">
    <source>
        <dbReference type="EMBL" id="GAO17618.1"/>
    </source>
</evidence>
<dbReference type="Proteomes" id="UP000027002">
    <property type="component" value="Chromosome 5"/>
</dbReference>
<dbReference type="InterPro" id="IPR016181">
    <property type="entry name" value="Acyl_CoA_acyltransferase"/>
</dbReference>
<dbReference type="KEGG" id="uvi:66066834"/>
<dbReference type="PANTHER" id="PTHR10545:SF29">
    <property type="entry name" value="GH14572P-RELATED"/>
    <property type="match status" value="1"/>
</dbReference>
<dbReference type="Proteomes" id="UP000054053">
    <property type="component" value="Unassembled WGS sequence"/>
</dbReference>
<dbReference type="HOGENOM" id="CLU_013985_41_2_1"/>
<dbReference type="Gene3D" id="3.40.630.30">
    <property type="match status" value="1"/>
</dbReference>
<evidence type="ECO:0000313" key="7">
    <source>
        <dbReference type="Proteomes" id="UP000027002"/>
    </source>
</evidence>
<organism evidence="5 8">
    <name type="scientific">Ustilaginoidea virens</name>
    <name type="common">Rice false smut fungus</name>
    <name type="synonym">Villosiclava virens</name>
    <dbReference type="NCBI Taxonomy" id="1159556"/>
    <lineage>
        <taxon>Eukaryota</taxon>
        <taxon>Fungi</taxon>
        <taxon>Dikarya</taxon>
        <taxon>Ascomycota</taxon>
        <taxon>Pezizomycotina</taxon>
        <taxon>Sordariomycetes</taxon>
        <taxon>Hypocreomycetidae</taxon>
        <taxon>Hypocreales</taxon>
        <taxon>Clavicipitaceae</taxon>
        <taxon>Ustilaginoidea</taxon>
    </lineage>
</organism>
<evidence type="ECO:0000256" key="2">
    <source>
        <dbReference type="ARBA" id="ARBA00022679"/>
    </source>
</evidence>
<dbReference type="GO" id="GO:0008080">
    <property type="term" value="F:N-acetyltransferase activity"/>
    <property type="evidence" value="ECO:0007669"/>
    <property type="project" value="TreeGrafter"/>
</dbReference>
<accession>A0A063BU50</accession>
<reference evidence="8" key="2">
    <citation type="journal article" date="2016" name="Genome Announc.">
        <title>Genome sequence of Ustilaginoidea virens IPU010, a rice pathogenic fungus causing false smut.</title>
        <authorList>
            <person name="Kumagai T."/>
            <person name="Ishii T."/>
            <person name="Terai G."/>
            <person name="Umemura M."/>
            <person name="Machida M."/>
            <person name="Asai K."/>
        </authorList>
    </citation>
    <scope>NUCLEOTIDE SEQUENCE [LARGE SCALE GENOMIC DNA]</scope>
    <source>
        <strain evidence="8">IPU010</strain>
    </source>
</reference>
<evidence type="ECO:0000256" key="1">
    <source>
        <dbReference type="ARBA" id="ARBA00008694"/>
    </source>
</evidence>
<keyword evidence="7" id="KW-1185">Reference proteome</keyword>
<dbReference type="RefSeq" id="XP_042999489.1">
    <property type="nucleotide sequence ID" value="XM_043143554.1"/>
</dbReference>
<evidence type="ECO:0000313" key="8">
    <source>
        <dbReference type="Proteomes" id="UP000054053"/>
    </source>
</evidence>
<proteinExistence type="inferred from homology"/>
<dbReference type="PROSITE" id="PS51186">
    <property type="entry name" value="GNAT"/>
    <property type="match status" value="1"/>
</dbReference>
<dbReference type="Pfam" id="PF00583">
    <property type="entry name" value="Acetyltransf_1"/>
    <property type="match status" value="1"/>
</dbReference>
<dbReference type="EMBL" id="CP072757">
    <property type="protein sequence ID" value="QUC21816.1"/>
    <property type="molecule type" value="Genomic_DNA"/>
</dbReference>
<keyword evidence="3" id="KW-0012">Acyltransferase</keyword>
<evidence type="ECO:0000313" key="6">
    <source>
        <dbReference type="EMBL" id="QUC21816.1"/>
    </source>
</evidence>
<evidence type="ECO:0000259" key="4">
    <source>
        <dbReference type="PROSITE" id="PS51186"/>
    </source>
</evidence>
<dbReference type="FunFam" id="3.40.630.30:FF:000064">
    <property type="entry name" value="GNAT family acetyltransferase"/>
    <property type="match status" value="1"/>
</dbReference>
<reference evidence="5" key="1">
    <citation type="journal article" date="2016" name="Genome Announc.">
        <title>Genome Sequence of Ustilaginoidea virens IPU010, a Rice Pathogenic Fungus Causing False Smut.</title>
        <authorList>
            <person name="Kumagai T."/>
            <person name="Ishii T."/>
            <person name="Terai G."/>
            <person name="Umemura M."/>
            <person name="Machida M."/>
            <person name="Asai K."/>
        </authorList>
    </citation>
    <scope>NUCLEOTIDE SEQUENCE [LARGE SCALE GENOMIC DNA]</scope>
    <source>
        <strain evidence="5">IPU010</strain>
    </source>
</reference>
<dbReference type="PANTHER" id="PTHR10545">
    <property type="entry name" value="DIAMINE N-ACETYLTRANSFERASE"/>
    <property type="match status" value="1"/>
</dbReference>
<evidence type="ECO:0000256" key="3">
    <source>
        <dbReference type="ARBA" id="ARBA00023315"/>
    </source>
</evidence>
<dbReference type="AlphaFoldDB" id="A0A063BU50"/>
<feature type="domain" description="N-acetyltransferase" evidence="4">
    <location>
        <begin position="4"/>
        <end position="181"/>
    </location>
</feature>
<name>A0A063BU50_USTVR</name>
<dbReference type="CDD" id="cd04301">
    <property type="entry name" value="NAT_SF"/>
    <property type="match status" value="1"/>
</dbReference>
<dbReference type="SUPFAM" id="SSF55729">
    <property type="entry name" value="Acyl-CoA N-acyltransferases (Nat)"/>
    <property type="match status" value="1"/>
</dbReference>
<dbReference type="STRING" id="1159556.A0A063BU50"/>
<dbReference type="EMBL" id="BBTG02000037">
    <property type="protein sequence ID" value="GAO17618.1"/>
    <property type="molecule type" value="Genomic_DNA"/>
</dbReference>
<protein>
    <recommendedName>
        <fullName evidence="4">N-acetyltransferase domain-containing protein</fullName>
    </recommendedName>
</protein>
<dbReference type="InterPro" id="IPR000182">
    <property type="entry name" value="GNAT_dom"/>
</dbReference>
<keyword evidence="2" id="KW-0808">Transferase</keyword>